<reference evidence="1 2" key="1">
    <citation type="journal article" date="2022" name="Genome Biol. Evol.">
        <title>The Spruce Budworm Genome: Reconstructing the Evolutionary History of Antifreeze Proteins.</title>
        <authorList>
            <person name="Beliveau C."/>
            <person name="Gagne P."/>
            <person name="Picq S."/>
            <person name="Vernygora O."/>
            <person name="Keeling C.I."/>
            <person name="Pinkney K."/>
            <person name="Doucet D."/>
            <person name="Wen F."/>
            <person name="Johnston J.S."/>
            <person name="Maaroufi H."/>
            <person name="Boyle B."/>
            <person name="Laroche J."/>
            <person name="Dewar K."/>
            <person name="Juretic N."/>
            <person name="Blackburn G."/>
            <person name="Nisole A."/>
            <person name="Brunet B."/>
            <person name="Brandao M."/>
            <person name="Lumley L."/>
            <person name="Duan J."/>
            <person name="Quan G."/>
            <person name="Lucarotti C.J."/>
            <person name="Roe A.D."/>
            <person name="Sperling F.A.H."/>
            <person name="Levesque R.C."/>
            <person name="Cusson M."/>
        </authorList>
    </citation>
    <scope>NUCLEOTIDE SEQUENCE [LARGE SCALE GENOMIC DNA]</scope>
    <source>
        <strain evidence="1">Glfc:IPQL:Cfum</strain>
    </source>
</reference>
<comment type="caution">
    <text evidence="1">The sequence shown here is derived from an EMBL/GenBank/DDBJ whole genome shotgun (WGS) entry which is preliminary data.</text>
</comment>
<dbReference type="Proteomes" id="UP001064048">
    <property type="component" value="Chromosome 21"/>
</dbReference>
<organism evidence="1 2">
    <name type="scientific">Choristoneura fumiferana</name>
    <name type="common">Spruce budworm moth</name>
    <name type="synonym">Archips fumiferana</name>
    <dbReference type="NCBI Taxonomy" id="7141"/>
    <lineage>
        <taxon>Eukaryota</taxon>
        <taxon>Metazoa</taxon>
        <taxon>Ecdysozoa</taxon>
        <taxon>Arthropoda</taxon>
        <taxon>Hexapoda</taxon>
        <taxon>Insecta</taxon>
        <taxon>Pterygota</taxon>
        <taxon>Neoptera</taxon>
        <taxon>Endopterygota</taxon>
        <taxon>Lepidoptera</taxon>
        <taxon>Glossata</taxon>
        <taxon>Ditrysia</taxon>
        <taxon>Tortricoidea</taxon>
        <taxon>Tortricidae</taxon>
        <taxon>Tortricinae</taxon>
        <taxon>Choristoneura</taxon>
    </lineage>
</organism>
<evidence type="ECO:0000313" key="1">
    <source>
        <dbReference type="EMBL" id="KAI8434428.1"/>
    </source>
</evidence>
<protein>
    <submittedName>
        <fullName evidence="1">Uncharacterized protein</fullName>
    </submittedName>
</protein>
<gene>
    <name evidence="1" type="ORF">MSG28_012463</name>
</gene>
<evidence type="ECO:0000313" key="2">
    <source>
        <dbReference type="Proteomes" id="UP001064048"/>
    </source>
</evidence>
<proteinExistence type="predicted"/>
<accession>A0ACC0KD97</accession>
<sequence>MEDLLQKQVHHSCKLALPEGLQDLMSDISREVLRAQPQNLLQYITDHLAALLVARENLFVAARVCDDVCKTSCYPELEDELREVGLTEEDVEKTVEVVTDFFESGGVKETNLLLKLLKKTEIDETQLPAVIEAVRSAFLRHQVNNTAIYESSSTDSDMDESLIAAKHTIKMYRKTKEPGDNYNNVVEKIQAAYRAYNVRRKSQRQSREKAASASPSKKKTNTDDKTLHFENKKVELLFQETPRSKRCSSKASSVSLAGSFVPLPSYKPYSIDEIFSDVDEVSEKEKEHTSVDYTQHWNSAPAWNQEARNEQKDTSMKKKNISFHDLPQIMNKDTKEDDEEIPEEIEEADEEFDQVDEELIQEQMIKNHIMSPYYSTKAMVDKNEAKNKNFSDIIQKVLDNDQLICTKTINENYTKSMEENTEALNQDSKDILYKKLRNKEVPPLPTIKKPATKQQEENTQDLNGDYDGIVDEEFQFETYINETNIARVVTAPNDKNNEQRIGNDSDIIGEELTYEPITEQMVKEEAMQTRDSTELIAKKYEAQNIDGDENVIVELINEPVIVDSIVDEELIWYGDGCDLMKEDSECESRDGDNIVDFFGKESAAASFTDLA</sequence>
<name>A0ACC0KD97_CHOFU</name>
<dbReference type="EMBL" id="CM046121">
    <property type="protein sequence ID" value="KAI8434428.1"/>
    <property type="molecule type" value="Genomic_DNA"/>
</dbReference>
<keyword evidence="2" id="KW-1185">Reference proteome</keyword>